<name>A0A918AA66_9ACTN</name>
<dbReference type="RefSeq" id="WP_189141841.1">
    <property type="nucleotide sequence ID" value="NZ_BMNK01000011.1"/>
</dbReference>
<accession>A0A918AA66</accession>
<dbReference type="AlphaFoldDB" id="A0A918AA66"/>
<gene>
    <name evidence="3" type="ORF">GCM10012278_57400</name>
</gene>
<dbReference type="EMBL" id="BMNK01000011">
    <property type="protein sequence ID" value="GGP11879.1"/>
    <property type="molecule type" value="Genomic_DNA"/>
</dbReference>
<evidence type="ECO:0000313" key="4">
    <source>
        <dbReference type="Proteomes" id="UP000660745"/>
    </source>
</evidence>
<dbReference type="InterPro" id="IPR007278">
    <property type="entry name" value="DUF397"/>
</dbReference>
<reference evidence="3" key="2">
    <citation type="submission" date="2020-09" db="EMBL/GenBank/DDBJ databases">
        <authorList>
            <person name="Sun Q."/>
            <person name="Zhou Y."/>
        </authorList>
    </citation>
    <scope>NUCLEOTIDE SEQUENCE</scope>
    <source>
        <strain evidence="3">CGMCC 4.7430</strain>
    </source>
</reference>
<reference evidence="3" key="1">
    <citation type="journal article" date="2014" name="Int. J. Syst. Evol. Microbiol.">
        <title>Complete genome sequence of Corynebacterium casei LMG S-19264T (=DSM 44701T), isolated from a smear-ripened cheese.</title>
        <authorList>
            <consortium name="US DOE Joint Genome Institute (JGI-PGF)"/>
            <person name="Walter F."/>
            <person name="Albersmeier A."/>
            <person name="Kalinowski J."/>
            <person name="Ruckert C."/>
        </authorList>
    </citation>
    <scope>NUCLEOTIDE SEQUENCE</scope>
    <source>
        <strain evidence="3">CGMCC 4.7430</strain>
    </source>
</reference>
<dbReference type="Pfam" id="PF04149">
    <property type="entry name" value="DUF397"/>
    <property type="match status" value="1"/>
</dbReference>
<comment type="caution">
    <text evidence="3">The sequence shown here is derived from an EMBL/GenBank/DDBJ whole genome shotgun (WGS) entry which is preliminary data.</text>
</comment>
<proteinExistence type="predicted"/>
<evidence type="ECO:0000259" key="2">
    <source>
        <dbReference type="Pfam" id="PF04149"/>
    </source>
</evidence>
<feature type="region of interest" description="Disordered" evidence="1">
    <location>
        <begin position="1"/>
        <end position="28"/>
    </location>
</feature>
<evidence type="ECO:0000313" key="3">
    <source>
        <dbReference type="EMBL" id="GGP11879.1"/>
    </source>
</evidence>
<organism evidence="3 4">
    <name type="scientific">Nonomuraea glycinis</name>
    <dbReference type="NCBI Taxonomy" id="2047744"/>
    <lineage>
        <taxon>Bacteria</taxon>
        <taxon>Bacillati</taxon>
        <taxon>Actinomycetota</taxon>
        <taxon>Actinomycetes</taxon>
        <taxon>Streptosporangiales</taxon>
        <taxon>Streptosporangiaceae</taxon>
        <taxon>Nonomuraea</taxon>
    </lineage>
</organism>
<evidence type="ECO:0000256" key="1">
    <source>
        <dbReference type="SAM" id="MobiDB-lite"/>
    </source>
</evidence>
<dbReference type="Proteomes" id="UP000660745">
    <property type="component" value="Unassembled WGS sequence"/>
</dbReference>
<feature type="domain" description="DUF397" evidence="2">
    <location>
        <begin position="18"/>
        <end position="84"/>
    </location>
</feature>
<keyword evidence="4" id="KW-1185">Reference proteome</keyword>
<protein>
    <submittedName>
        <fullName evidence="3">DUF397 domain-containing protein</fullName>
    </submittedName>
</protein>
<feature type="compositionally biased region" description="Polar residues" evidence="1">
    <location>
        <begin position="1"/>
        <end position="14"/>
    </location>
</feature>
<sequence>MEENLQDLQSNPIDPNTLVWRKSRRSDGGNGCVEVALADTAPADAPHKANRRGPLLVIRDSENPTGPTLTFTAPEIRAFFAGVKDGEFDDLM</sequence>